<feature type="transmembrane region" description="Helical" evidence="1">
    <location>
        <begin position="127"/>
        <end position="145"/>
    </location>
</feature>
<reference evidence="2 3" key="1">
    <citation type="submission" date="2024-02" db="EMBL/GenBank/DDBJ databases">
        <title>A Gaetbulibacter species isolated from tidal flats and genomic insights of their niches.</title>
        <authorList>
            <person name="Ye Y."/>
        </authorList>
    </citation>
    <scope>NUCLEOTIDE SEQUENCE [LARGE SCALE GENOMIC DNA]</scope>
    <source>
        <strain evidence="2 3">KYW382</strain>
    </source>
</reference>
<proteinExistence type="predicted"/>
<accession>A0ABW7MU65</accession>
<keyword evidence="1" id="KW-1133">Transmembrane helix</keyword>
<dbReference type="RefSeq" id="WP_344738506.1">
    <property type="nucleotide sequence ID" value="NZ_BAABAY010000001.1"/>
</dbReference>
<sequence length="164" mass="19064">MKSILEILNLYKIITLNSDLSKEDLIVRFKKLIDTNDNYLFDELTKSDKKYIGIINEERFKIRVKRKFMQLSFPGYAKGKIIDMNGNTSLKIECFAYDSFMGLGLILVPVLFLILVTIVILNKAYPALLILVPIFIILLLFQVNFGRNMMMSFKKELIQNLNEL</sequence>
<keyword evidence="3" id="KW-1185">Reference proteome</keyword>
<name>A0ABW7MU65_9FLAO</name>
<gene>
    <name evidence="2" type="ORF">V8G58_00430</name>
</gene>
<keyword evidence="1" id="KW-0812">Transmembrane</keyword>
<comment type="caution">
    <text evidence="2">The sequence shown here is derived from an EMBL/GenBank/DDBJ whole genome shotgun (WGS) entry which is preliminary data.</text>
</comment>
<feature type="transmembrane region" description="Helical" evidence="1">
    <location>
        <begin position="100"/>
        <end position="121"/>
    </location>
</feature>
<organism evidence="2 3">
    <name type="scientific">Gaetbulibacter aestuarii</name>
    <dbReference type="NCBI Taxonomy" id="1502358"/>
    <lineage>
        <taxon>Bacteria</taxon>
        <taxon>Pseudomonadati</taxon>
        <taxon>Bacteroidota</taxon>
        <taxon>Flavobacteriia</taxon>
        <taxon>Flavobacteriales</taxon>
        <taxon>Flavobacteriaceae</taxon>
        <taxon>Gaetbulibacter</taxon>
    </lineage>
</organism>
<evidence type="ECO:0000256" key="1">
    <source>
        <dbReference type="SAM" id="Phobius"/>
    </source>
</evidence>
<evidence type="ECO:0000313" key="2">
    <source>
        <dbReference type="EMBL" id="MFH6770381.1"/>
    </source>
</evidence>
<dbReference type="Proteomes" id="UP001610100">
    <property type="component" value="Unassembled WGS sequence"/>
</dbReference>
<protein>
    <submittedName>
        <fullName evidence="2">Uncharacterized protein</fullName>
    </submittedName>
</protein>
<dbReference type="EMBL" id="JBAWKB010000001">
    <property type="protein sequence ID" value="MFH6770381.1"/>
    <property type="molecule type" value="Genomic_DNA"/>
</dbReference>
<evidence type="ECO:0000313" key="3">
    <source>
        <dbReference type="Proteomes" id="UP001610100"/>
    </source>
</evidence>
<keyword evidence="1" id="KW-0472">Membrane</keyword>